<dbReference type="STRING" id="927665.HMPREF1535_01833"/>
<dbReference type="PANTHER" id="PTHR36453:SF1">
    <property type="entry name" value="RIGHT HANDED BETA HELIX DOMAIN-CONTAINING PROTEIN"/>
    <property type="match status" value="1"/>
</dbReference>
<dbReference type="InterPro" id="IPR006626">
    <property type="entry name" value="PbH1"/>
</dbReference>
<dbReference type="Gene3D" id="2.160.20.10">
    <property type="entry name" value="Single-stranded right-handed beta-helix, Pectin lyase-like"/>
    <property type="match status" value="1"/>
</dbReference>
<proteinExistence type="predicted"/>
<dbReference type="PATRIC" id="fig|927665.4.peg.1871"/>
<dbReference type="InterPro" id="IPR011050">
    <property type="entry name" value="Pectin_lyase_fold/virulence"/>
</dbReference>
<dbReference type="AlphaFoldDB" id="A0A0F5JHX7"/>
<sequence length="723" mass="81318">MKIFYLTILFAYLSLATLPAKGRKVYISPLPRTAVPDGSVQAPFSTIEEALSALSAGKEESAELILLDGDHFLSEGIRLSGNTCPVKELTIKALNLHKAVLRLDKPLAGYLKPVTDDRIRKRVRKEAADRIREIDLEALGIRVETFPERFKARENFPQLIYQEELLPLSRYPNEGYLYMKKVLDNFGNAKRGGIFEYDDPRHGAWTEALPSGVWFTGYWRIPWQAWTVKIQEIDTVRCIVTQAVGIETENGKDVGIFGGIGSKYDRPSGSGKENYYVENLIEEIDRPGEWCVDFTTHKIYFLPPESFDERQLSLVSHPATLFDITGMKNLKLEGIILKNHLGDGIRIAEGEKNLIAGCSFRNILGNAVSITGGKEHRVQSSDFSHIGRTCIEVSGGDRPSLQTCGHSIDNNYFTRFGEIQQSYAPAVKVGFYETGIGIHEGNAVGIKVSHNLVHNAPHAAFIYGGNLNVLEYNEVFDIARKTGDVGAFYARWDWTSRGNVVRNNFIHHIPRANAIYGDDGHAGDSIYNNVVYRALVGTIIGGGHYNYISHNLYAGCTTAAVSIDARGKQRNYNAGNPDFADLFRLFRIPEGTWDNRFPGISTFLECPHLELPQENEISDNIFIDCKEGVRKEGQEDDFRYSRIGKNNCLQLPAPDFDGVILHKDLKRIPEVQPDERYELKKCGLYTDHYRTVLPDRKQLLDSIGKQEAGFDSLKDQQTTNRHF</sequence>
<dbReference type="Proteomes" id="UP000033047">
    <property type="component" value="Unassembled WGS sequence"/>
</dbReference>
<dbReference type="InterPro" id="IPR012334">
    <property type="entry name" value="Pectin_lyas_fold"/>
</dbReference>
<dbReference type="EMBL" id="AQHV01000010">
    <property type="protein sequence ID" value="KKB57180.1"/>
    <property type="molecule type" value="Genomic_DNA"/>
</dbReference>
<evidence type="ECO:0000313" key="1">
    <source>
        <dbReference type="EMBL" id="KKB57180.1"/>
    </source>
</evidence>
<name>A0A0F5JHX7_9BACT</name>
<dbReference type="HOGENOM" id="CLU_013461_0_0_10"/>
<gene>
    <name evidence="1" type="ORF">HMPREF1535_01833</name>
</gene>
<dbReference type="SMART" id="SM00710">
    <property type="entry name" value="PbH1"/>
    <property type="match status" value="7"/>
</dbReference>
<organism evidence="1 2">
    <name type="scientific">Parabacteroides goldsteinii DSM 19448 = WAL 12034</name>
    <dbReference type="NCBI Taxonomy" id="927665"/>
    <lineage>
        <taxon>Bacteria</taxon>
        <taxon>Pseudomonadati</taxon>
        <taxon>Bacteroidota</taxon>
        <taxon>Bacteroidia</taxon>
        <taxon>Bacteroidales</taxon>
        <taxon>Tannerellaceae</taxon>
        <taxon>Parabacteroides</taxon>
    </lineage>
</organism>
<dbReference type="RefSeq" id="WP_046145911.1">
    <property type="nucleotide sequence ID" value="NZ_KQ033912.1"/>
</dbReference>
<evidence type="ECO:0000313" key="2">
    <source>
        <dbReference type="Proteomes" id="UP000033047"/>
    </source>
</evidence>
<accession>A0A0F5JHX7</accession>
<dbReference type="SUPFAM" id="SSF51126">
    <property type="entry name" value="Pectin lyase-like"/>
    <property type="match status" value="1"/>
</dbReference>
<protein>
    <submittedName>
        <fullName evidence="1">Uncharacterized protein</fullName>
    </submittedName>
</protein>
<reference evidence="1 2" key="1">
    <citation type="submission" date="2013-04" db="EMBL/GenBank/DDBJ databases">
        <title>The Genome Sequence of Parabacteroides goldsteinii DSM 19448.</title>
        <authorList>
            <consortium name="The Broad Institute Genomics Platform"/>
            <person name="Earl A."/>
            <person name="Ward D."/>
            <person name="Feldgarden M."/>
            <person name="Gevers D."/>
            <person name="Martens E."/>
            <person name="Sakamoto M."/>
            <person name="Benno Y."/>
            <person name="Song Y."/>
            <person name="Liu C."/>
            <person name="Lee J."/>
            <person name="Bolanos M."/>
            <person name="Vaisanen M.L."/>
            <person name="Finegold S.M."/>
            <person name="Walker B."/>
            <person name="Young S."/>
            <person name="Zeng Q."/>
            <person name="Gargeya S."/>
            <person name="Fitzgerald M."/>
            <person name="Haas B."/>
            <person name="Abouelleil A."/>
            <person name="Allen A.W."/>
            <person name="Alvarado L."/>
            <person name="Arachchi H.M."/>
            <person name="Berlin A.M."/>
            <person name="Chapman S.B."/>
            <person name="Gainer-Dewar J."/>
            <person name="Goldberg J."/>
            <person name="Griggs A."/>
            <person name="Gujja S."/>
            <person name="Hansen M."/>
            <person name="Howarth C."/>
            <person name="Imamovic A."/>
            <person name="Ireland A."/>
            <person name="Larimer J."/>
            <person name="McCowan C."/>
            <person name="Murphy C."/>
            <person name="Pearson M."/>
            <person name="Poon T.W."/>
            <person name="Priest M."/>
            <person name="Roberts A."/>
            <person name="Saif S."/>
            <person name="Shea T."/>
            <person name="Sisk P."/>
            <person name="Sykes S."/>
            <person name="Wortman J."/>
            <person name="Nusbaum C."/>
            <person name="Birren B."/>
        </authorList>
    </citation>
    <scope>NUCLEOTIDE SEQUENCE [LARGE SCALE GENOMIC DNA]</scope>
    <source>
        <strain evidence="1 2">DSM 19448</strain>
    </source>
</reference>
<dbReference type="PANTHER" id="PTHR36453">
    <property type="entry name" value="SECRETED PROTEIN-RELATED"/>
    <property type="match status" value="1"/>
</dbReference>
<comment type="caution">
    <text evidence="1">The sequence shown here is derived from an EMBL/GenBank/DDBJ whole genome shotgun (WGS) entry which is preliminary data.</text>
</comment>